<evidence type="ECO:0000313" key="4">
    <source>
        <dbReference type="Proteomes" id="UP001586593"/>
    </source>
</evidence>
<keyword evidence="2" id="KW-0812">Transmembrane</keyword>
<feature type="transmembrane region" description="Helical" evidence="2">
    <location>
        <begin position="126"/>
        <end position="142"/>
    </location>
</feature>
<sequence>MLLTLPTSTPNSRRSRRRTRTSRAPRCPRRCRTSSPDSATTGPSQALPMRAAALRTRRLPAASRTGGSGHMMARDGKKYKKTDFFVILFLHYWATGLGFFFSFLFFPSFSPISLFPFRFVFSRMGGVYLVVSCSSFPSFFFFSSPSNPVAFHTNTFNTHASPFLHQGPFPF</sequence>
<gene>
    <name evidence="3" type="ORF">VTK73DRAFT_4122</name>
</gene>
<comment type="caution">
    <text evidence="3">The sequence shown here is derived from an EMBL/GenBank/DDBJ whole genome shotgun (WGS) entry which is preliminary data.</text>
</comment>
<proteinExistence type="predicted"/>
<name>A0ABR3WV39_9PEZI</name>
<organism evidence="3 4">
    <name type="scientific">Phialemonium thermophilum</name>
    <dbReference type="NCBI Taxonomy" id="223376"/>
    <lineage>
        <taxon>Eukaryota</taxon>
        <taxon>Fungi</taxon>
        <taxon>Dikarya</taxon>
        <taxon>Ascomycota</taxon>
        <taxon>Pezizomycotina</taxon>
        <taxon>Sordariomycetes</taxon>
        <taxon>Sordariomycetidae</taxon>
        <taxon>Cephalothecales</taxon>
        <taxon>Cephalothecaceae</taxon>
        <taxon>Phialemonium</taxon>
    </lineage>
</organism>
<evidence type="ECO:0000256" key="2">
    <source>
        <dbReference type="SAM" id="Phobius"/>
    </source>
</evidence>
<reference evidence="3 4" key="1">
    <citation type="journal article" date="2024" name="Commun. Biol.">
        <title>Comparative genomic analysis of thermophilic fungi reveals convergent evolutionary adaptations and gene losses.</title>
        <authorList>
            <person name="Steindorff A.S."/>
            <person name="Aguilar-Pontes M.V."/>
            <person name="Robinson A.J."/>
            <person name="Andreopoulos B."/>
            <person name="LaButti K."/>
            <person name="Kuo A."/>
            <person name="Mondo S."/>
            <person name="Riley R."/>
            <person name="Otillar R."/>
            <person name="Haridas S."/>
            <person name="Lipzen A."/>
            <person name="Grimwood J."/>
            <person name="Schmutz J."/>
            <person name="Clum A."/>
            <person name="Reid I.D."/>
            <person name="Moisan M.C."/>
            <person name="Butler G."/>
            <person name="Nguyen T.T.M."/>
            <person name="Dewar K."/>
            <person name="Conant G."/>
            <person name="Drula E."/>
            <person name="Henrissat B."/>
            <person name="Hansel C."/>
            <person name="Singer S."/>
            <person name="Hutchinson M.I."/>
            <person name="de Vries R.P."/>
            <person name="Natvig D.O."/>
            <person name="Powell A.J."/>
            <person name="Tsang A."/>
            <person name="Grigoriev I.V."/>
        </authorList>
    </citation>
    <scope>NUCLEOTIDE SEQUENCE [LARGE SCALE GENOMIC DNA]</scope>
    <source>
        <strain evidence="3 4">ATCC 24622</strain>
    </source>
</reference>
<evidence type="ECO:0000256" key="1">
    <source>
        <dbReference type="SAM" id="MobiDB-lite"/>
    </source>
</evidence>
<dbReference type="Proteomes" id="UP001586593">
    <property type="component" value="Unassembled WGS sequence"/>
</dbReference>
<dbReference type="EMBL" id="JAZHXJ010000238">
    <property type="protein sequence ID" value="KAL1867543.1"/>
    <property type="molecule type" value="Genomic_DNA"/>
</dbReference>
<protein>
    <submittedName>
        <fullName evidence="3">Uncharacterized protein</fullName>
    </submittedName>
</protein>
<feature type="region of interest" description="Disordered" evidence="1">
    <location>
        <begin position="1"/>
        <end position="47"/>
    </location>
</feature>
<accession>A0ABR3WV39</accession>
<feature type="transmembrane region" description="Helical" evidence="2">
    <location>
        <begin position="84"/>
        <end position="106"/>
    </location>
</feature>
<feature type="compositionally biased region" description="Low complexity" evidence="1">
    <location>
        <begin position="1"/>
        <end position="12"/>
    </location>
</feature>
<evidence type="ECO:0000313" key="3">
    <source>
        <dbReference type="EMBL" id="KAL1867543.1"/>
    </source>
</evidence>
<feature type="compositionally biased region" description="Basic residues" evidence="1">
    <location>
        <begin position="13"/>
        <end position="32"/>
    </location>
</feature>
<keyword evidence="4" id="KW-1185">Reference proteome</keyword>
<keyword evidence="2" id="KW-0472">Membrane</keyword>
<keyword evidence="2" id="KW-1133">Transmembrane helix</keyword>